<evidence type="ECO:0000313" key="2">
    <source>
        <dbReference type="Proteomes" id="UP000076858"/>
    </source>
</evidence>
<organism evidence="1 2">
    <name type="scientific">Daphnia magna</name>
    <dbReference type="NCBI Taxonomy" id="35525"/>
    <lineage>
        <taxon>Eukaryota</taxon>
        <taxon>Metazoa</taxon>
        <taxon>Ecdysozoa</taxon>
        <taxon>Arthropoda</taxon>
        <taxon>Crustacea</taxon>
        <taxon>Branchiopoda</taxon>
        <taxon>Diplostraca</taxon>
        <taxon>Cladocera</taxon>
        <taxon>Anomopoda</taxon>
        <taxon>Daphniidae</taxon>
        <taxon>Daphnia</taxon>
    </lineage>
</organism>
<sequence>MLVEEILSSQRFIDKGSDYDMLIPWLGEGLLTASGENTSPF</sequence>
<evidence type="ECO:0000313" key="1">
    <source>
        <dbReference type="EMBL" id="KZR99817.1"/>
    </source>
</evidence>
<proteinExistence type="predicted"/>
<dbReference type="STRING" id="35525.A0A164H7Y9"/>
<comment type="caution">
    <text evidence="1">The sequence shown here is derived from an EMBL/GenBank/DDBJ whole genome shotgun (WGS) entry which is preliminary data.</text>
</comment>
<dbReference type="AlphaFoldDB" id="A0A164H7Y9"/>
<accession>A0A164H7Y9</accession>
<keyword evidence="2" id="KW-1185">Reference proteome</keyword>
<gene>
    <name evidence="1" type="ORF">APZ42_004176</name>
</gene>
<protein>
    <submittedName>
        <fullName evidence="1">Uncharacterized protein</fullName>
    </submittedName>
</protein>
<name>A0A164H7Y9_9CRUS</name>
<dbReference type="Proteomes" id="UP000076858">
    <property type="component" value="Unassembled WGS sequence"/>
</dbReference>
<reference evidence="1 2" key="1">
    <citation type="submission" date="2016-03" db="EMBL/GenBank/DDBJ databases">
        <title>EvidentialGene: Evidence-directed Construction of Genes on Genomes.</title>
        <authorList>
            <person name="Gilbert D.G."/>
            <person name="Choi J.-H."/>
            <person name="Mockaitis K."/>
            <person name="Colbourne J."/>
            <person name="Pfrender M."/>
        </authorList>
    </citation>
    <scope>NUCLEOTIDE SEQUENCE [LARGE SCALE GENOMIC DNA]</scope>
    <source>
        <strain evidence="1 2">Xinb3</strain>
        <tissue evidence="1">Complete organism</tissue>
    </source>
</reference>
<dbReference type="EMBL" id="LRGB01012560">
    <property type="protein sequence ID" value="KZR99817.1"/>
    <property type="molecule type" value="Genomic_DNA"/>
</dbReference>